<dbReference type="GO" id="GO:0044284">
    <property type="term" value="C:mitochondrial crista junction"/>
    <property type="evidence" value="ECO:0007669"/>
    <property type="project" value="TreeGrafter"/>
</dbReference>
<evidence type="ECO:0000313" key="3">
    <source>
        <dbReference type="Proteomes" id="UP000007148"/>
    </source>
</evidence>
<dbReference type="EMBL" id="CAFZ01000158">
    <property type="protein sequence ID" value="CCA72319.1"/>
    <property type="molecule type" value="Genomic_DNA"/>
</dbReference>
<keyword evidence="3" id="KW-1185">Reference proteome</keyword>
<comment type="caution">
    <text evidence="2">The sequence shown here is derived from an EMBL/GenBank/DDBJ whole genome shotgun (WGS) entry which is preliminary data.</text>
</comment>
<sequence>MQRLAYCKQRPARFVLLAATPLVAERQLPKHKDLPIYPTESPKPVVVESPTQLEDGIRQSREVVTEGYRVGRAHVQMVVDRWIGVEHAVESRLKSLAPPPETEPLFPGALWVGIAALSGSIVAQQLRPTLMRRIIYPPVWGLIAANYFLPLHTVNVGKYVYELEERYVPNLAKAQSRLAERMIEASASSRESFGRFQTQLDVQVGKTKQWIQANTGLQIADKSQEEKK</sequence>
<reference evidence="2 3" key="1">
    <citation type="journal article" date="2011" name="PLoS Pathog.">
        <title>Endophytic Life Strategies Decoded by Genome and Transcriptome Analyses of the Mutualistic Root Symbiont Piriformospora indica.</title>
        <authorList>
            <person name="Zuccaro A."/>
            <person name="Lahrmann U."/>
            <person name="Guldener U."/>
            <person name="Langen G."/>
            <person name="Pfiffi S."/>
            <person name="Biedenkopf D."/>
            <person name="Wong P."/>
            <person name="Samans B."/>
            <person name="Grimm C."/>
            <person name="Basiewicz M."/>
            <person name="Murat C."/>
            <person name="Martin F."/>
            <person name="Kogel K.H."/>
        </authorList>
    </citation>
    <scope>NUCLEOTIDE SEQUENCE [LARGE SCALE GENOMIC DNA]</scope>
    <source>
        <strain evidence="2 3">DSM 11827</strain>
    </source>
</reference>
<dbReference type="PANTHER" id="PTHR28268:SF1">
    <property type="entry name" value="MICOS SUBUNIT MIC26"/>
    <property type="match status" value="1"/>
</dbReference>
<dbReference type="InParanoid" id="G4TLX6"/>
<dbReference type="eggNOG" id="ENOG502S70K">
    <property type="taxonomic scope" value="Eukaryota"/>
</dbReference>
<dbReference type="PANTHER" id="PTHR28268">
    <property type="entry name" value="MICOS SUBUNIT MIC26"/>
    <property type="match status" value="1"/>
</dbReference>
<dbReference type="HOGENOM" id="CLU_072130_0_0_1"/>
<accession>G4TLX6</accession>
<dbReference type="STRING" id="1109443.G4TLX6"/>
<comment type="subcellular location">
    <subcellularLocation>
        <location evidence="1">Mitochondrion inner membrane</location>
    </subcellularLocation>
</comment>
<dbReference type="AlphaFoldDB" id="G4TLX6"/>
<dbReference type="InterPro" id="IPR019166">
    <property type="entry name" value="MIC26/MIC27"/>
</dbReference>
<dbReference type="InterPro" id="IPR033181">
    <property type="entry name" value="Mic26_fungi"/>
</dbReference>
<proteinExistence type="predicted"/>
<dbReference type="GO" id="GO:0061617">
    <property type="term" value="C:MICOS complex"/>
    <property type="evidence" value="ECO:0007669"/>
    <property type="project" value="UniProtKB-UniRule"/>
</dbReference>
<dbReference type="Pfam" id="PF09769">
    <property type="entry name" value="ApoO"/>
    <property type="match status" value="1"/>
</dbReference>
<dbReference type="OMA" id="KWIGVEH"/>
<evidence type="ECO:0000313" key="2">
    <source>
        <dbReference type="EMBL" id="CCA72319.1"/>
    </source>
</evidence>
<evidence type="ECO:0000256" key="1">
    <source>
        <dbReference type="RuleBase" id="RU363021"/>
    </source>
</evidence>
<comment type="subunit">
    <text evidence="1">Component of the mitochondrial contact site and cristae organizing system (MICOS) complex.</text>
</comment>
<dbReference type="OrthoDB" id="2399148at2759"/>
<dbReference type="GO" id="GO:0042407">
    <property type="term" value="P:cristae formation"/>
    <property type="evidence" value="ECO:0007669"/>
    <property type="project" value="InterPro"/>
</dbReference>
<comment type="function">
    <text evidence="1">Component of the MICOS complex, a large protein complex of the mitochondrial inner membrane that plays crucial roles in the maintenance of crista junctions, inner membrane architecture, and formation of contact sites to the outer membrane.</text>
</comment>
<keyword evidence="1" id="KW-0496">Mitochondrion</keyword>
<gene>
    <name evidence="2" type="ORF">PIIN_06253</name>
</gene>
<name>G4TLX6_SERID</name>
<dbReference type="Proteomes" id="UP000007148">
    <property type="component" value="Unassembled WGS sequence"/>
</dbReference>
<keyword evidence="1" id="KW-0472">Membrane</keyword>
<protein>
    <recommendedName>
        <fullName evidence="1">MICOS complex subunit</fullName>
    </recommendedName>
</protein>
<organism evidence="2 3">
    <name type="scientific">Serendipita indica (strain DSM 11827)</name>
    <name type="common">Root endophyte fungus</name>
    <name type="synonym">Piriformospora indica</name>
    <dbReference type="NCBI Taxonomy" id="1109443"/>
    <lineage>
        <taxon>Eukaryota</taxon>
        <taxon>Fungi</taxon>
        <taxon>Dikarya</taxon>
        <taxon>Basidiomycota</taxon>
        <taxon>Agaricomycotina</taxon>
        <taxon>Agaricomycetes</taxon>
        <taxon>Sebacinales</taxon>
        <taxon>Serendipitaceae</taxon>
        <taxon>Serendipita</taxon>
    </lineage>
</organism>
<keyword evidence="1" id="KW-0999">Mitochondrion inner membrane</keyword>